<organism evidence="2 3">
    <name type="scientific">Dyadobacter arcticus</name>
    <dbReference type="NCBI Taxonomy" id="1078754"/>
    <lineage>
        <taxon>Bacteria</taxon>
        <taxon>Pseudomonadati</taxon>
        <taxon>Bacteroidota</taxon>
        <taxon>Cytophagia</taxon>
        <taxon>Cytophagales</taxon>
        <taxon>Spirosomataceae</taxon>
        <taxon>Dyadobacter</taxon>
    </lineage>
</organism>
<dbReference type="Pfam" id="PF00903">
    <property type="entry name" value="Glyoxalase"/>
    <property type="match status" value="1"/>
</dbReference>
<sequence>MNNSKHIAELTQNLQDVYTVFVTHDVKECQEFYTRWFGFSTLFESSWFILMQSPGEKGSLLAFMNEEHPSFPPAPKAMNGNGAFITFQVADAKNLYDGMASAGMEISYHLKLEDWGQLRFAVIDPNGMHVDVVEQIEPKEGFWDQYMG</sequence>
<dbReference type="Gene3D" id="3.30.720.120">
    <property type="match status" value="1"/>
</dbReference>
<dbReference type="InterPro" id="IPR029068">
    <property type="entry name" value="Glyas_Bleomycin-R_OHBP_Dase"/>
</dbReference>
<dbReference type="SUPFAM" id="SSF54593">
    <property type="entry name" value="Glyoxalase/Bleomycin resistance protein/Dihydroxybiphenyl dioxygenase"/>
    <property type="match status" value="1"/>
</dbReference>
<feature type="domain" description="VOC" evidence="1">
    <location>
        <begin position="15"/>
        <end position="135"/>
    </location>
</feature>
<comment type="caution">
    <text evidence="2">The sequence shown here is derived from an EMBL/GenBank/DDBJ whole genome shotgun (WGS) entry which is preliminary data.</text>
</comment>
<name>A0ABX0UTV3_9BACT</name>
<protein>
    <submittedName>
        <fullName evidence="2">Glyoxalase superfamily protein PhnB</fullName>
    </submittedName>
</protein>
<dbReference type="PROSITE" id="PS51819">
    <property type="entry name" value="VOC"/>
    <property type="match status" value="1"/>
</dbReference>
<dbReference type="InterPro" id="IPR037523">
    <property type="entry name" value="VOC_core"/>
</dbReference>
<keyword evidence="3" id="KW-1185">Reference proteome</keyword>
<dbReference type="RefSeq" id="WP_167274515.1">
    <property type="nucleotide sequence ID" value="NZ_JAASQJ010000004.1"/>
</dbReference>
<proteinExistence type="predicted"/>
<gene>
    <name evidence="2" type="ORF">FHS68_004347</name>
</gene>
<reference evidence="2 3" key="1">
    <citation type="submission" date="2020-03" db="EMBL/GenBank/DDBJ databases">
        <title>Genomic Encyclopedia of Type Strains, Phase IV (KMG-IV): sequencing the most valuable type-strain genomes for metagenomic binning, comparative biology and taxonomic classification.</title>
        <authorList>
            <person name="Goeker M."/>
        </authorList>
    </citation>
    <scope>NUCLEOTIDE SEQUENCE [LARGE SCALE GENOMIC DNA]</scope>
    <source>
        <strain evidence="2 3">DSM 102865</strain>
    </source>
</reference>
<dbReference type="Proteomes" id="UP001179181">
    <property type="component" value="Unassembled WGS sequence"/>
</dbReference>
<accession>A0ABX0UTV3</accession>
<dbReference type="InterPro" id="IPR004360">
    <property type="entry name" value="Glyas_Fos-R_dOase_dom"/>
</dbReference>
<evidence type="ECO:0000313" key="2">
    <source>
        <dbReference type="EMBL" id="NIJ55160.1"/>
    </source>
</evidence>
<evidence type="ECO:0000259" key="1">
    <source>
        <dbReference type="PROSITE" id="PS51819"/>
    </source>
</evidence>
<evidence type="ECO:0000313" key="3">
    <source>
        <dbReference type="Proteomes" id="UP001179181"/>
    </source>
</evidence>
<dbReference type="Gene3D" id="3.30.720.110">
    <property type="match status" value="1"/>
</dbReference>
<dbReference type="EMBL" id="JAASQJ010000004">
    <property type="protein sequence ID" value="NIJ55160.1"/>
    <property type="molecule type" value="Genomic_DNA"/>
</dbReference>